<gene>
    <name evidence="15" type="primary">pknB</name>
    <name evidence="15" type="ORF">J0911_04175</name>
</gene>
<name>A0ABS3I6H0_9MICO</name>
<accession>A0ABS3I6H0</accession>
<dbReference type="PROSITE" id="PS00107">
    <property type="entry name" value="PROTEIN_KINASE_ATP"/>
    <property type="match status" value="1"/>
</dbReference>
<feature type="domain" description="PASTA" evidence="14">
    <location>
        <begin position="532"/>
        <end position="595"/>
    </location>
</feature>
<comment type="catalytic activity">
    <reaction evidence="9">
        <text>L-seryl-[protein] + ATP = O-phospho-L-seryl-[protein] + ADP + H(+)</text>
        <dbReference type="Rhea" id="RHEA:17989"/>
        <dbReference type="Rhea" id="RHEA-COMP:9863"/>
        <dbReference type="Rhea" id="RHEA-COMP:11604"/>
        <dbReference type="ChEBI" id="CHEBI:15378"/>
        <dbReference type="ChEBI" id="CHEBI:29999"/>
        <dbReference type="ChEBI" id="CHEBI:30616"/>
        <dbReference type="ChEBI" id="CHEBI:83421"/>
        <dbReference type="ChEBI" id="CHEBI:456216"/>
        <dbReference type="EC" id="2.7.11.1"/>
    </reaction>
</comment>
<reference evidence="15 16" key="1">
    <citation type="submission" date="2021-03" db="EMBL/GenBank/DDBJ databases">
        <authorList>
            <person name="Xin L."/>
        </authorList>
    </citation>
    <scope>NUCLEOTIDE SEQUENCE [LARGE SCALE GENOMIC DNA]</scope>
    <source>
        <strain evidence="15 16">XHU 5031</strain>
    </source>
</reference>
<dbReference type="CDD" id="cd14014">
    <property type="entry name" value="STKc_PknB_like"/>
    <property type="match status" value="1"/>
</dbReference>
<feature type="transmembrane region" description="Helical" evidence="12">
    <location>
        <begin position="364"/>
        <end position="386"/>
    </location>
</feature>
<dbReference type="PANTHER" id="PTHR43289">
    <property type="entry name" value="MITOGEN-ACTIVATED PROTEIN KINASE KINASE KINASE 20-RELATED"/>
    <property type="match status" value="1"/>
</dbReference>
<dbReference type="NCBIfam" id="NF033483">
    <property type="entry name" value="PknB_PASTA_kin"/>
    <property type="match status" value="1"/>
</dbReference>
<keyword evidence="4" id="KW-0677">Repeat</keyword>
<proteinExistence type="predicted"/>
<evidence type="ECO:0000256" key="1">
    <source>
        <dbReference type="ARBA" id="ARBA00012513"/>
    </source>
</evidence>
<feature type="domain" description="PASTA" evidence="14">
    <location>
        <begin position="395"/>
        <end position="462"/>
    </location>
</feature>
<keyword evidence="2" id="KW-0723">Serine/threonine-protein kinase</keyword>
<dbReference type="Gene3D" id="3.30.200.20">
    <property type="entry name" value="Phosphorylase Kinase, domain 1"/>
    <property type="match status" value="1"/>
</dbReference>
<evidence type="ECO:0000259" key="13">
    <source>
        <dbReference type="PROSITE" id="PS50011"/>
    </source>
</evidence>
<feature type="binding site" evidence="10">
    <location>
        <position position="42"/>
    </location>
    <ligand>
        <name>ATP</name>
        <dbReference type="ChEBI" id="CHEBI:30616"/>
    </ligand>
</feature>
<dbReference type="Gene3D" id="3.30.10.20">
    <property type="match status" value="4"/>
</dbReference>
<keyword evidence="12" id="KW-1133">Transmembrane helix</keyword>
<dbReference type="CDD" id="cd06577">
    <property type="entry name" value="PASTA_pknB"/>
    <property type="match status" value="4"/>
</dbReference>
<evidence type="ECO:0000256" key="8">
    <source>
        <dbReference type="ARBA" id="ARBA00047899"/>
    </source>
</evidence>
<dbReference type="PROSITE" id="PS00108">
    <property type="entry name" value="PROTEIN_KINASE_ST"/>
    <property type="match status" value="1"/>
</dbReference>
<dbReference type="SMART" id="SM00740">
    <property type="entry name" value="PASTA"/>
    <property type="match status" value="4"/>
</dbReference>
<feature type="region of interest" description="Disordered" evidence="11">
    <location>
        <begin position="558"/>
        <end position="584"/>
    </location>
</feature>
<dbReference type="InterPro" id="IPR011009">
    <property type="entry name" value="Kinase-like_dom_sf"/>
</dbReference>
<evidence type="ECO:0000313" key="16">
    <source>
        <dbReference type="Proteomes" id="UP000664617"/>
    </source>
</evidence>
<keyword evidence="16" id="KW-1185">Reference proteome</keyword>
<dbReference type="SUPFAM" id="SSF56112">
    <property type="entry name" value="Protein kinase-like (PK-like)"/>
    <property type="match status" value="1"/>
</dbReference>
<feature type="domain" description="PASTA" evidence="14">
    <location>
        <begin position="596"/>
        <end position="666"/>
    </location>
</feature>
<dbReference type="SMART" id="SM00220">
    <property type="entry name" value="S_TKc"/>
    <property type="match status" value="1"/>
</dbReference>
<feature type="compositionally biased region" description="Gly residues" evidence="11">
    <location>
        <begin position="673"/>
        <end position="688"/>
    </location>
</feature>
<evidence type="ECO:0000256" key="12">
    <source>
        <dbReference type="SAM" id="Phobius"/>
    </source>
</evidence>
<dbReference type="Pfam" id="PF00069">
    <property type="entry name" value="Pkinase"/>
    <property type="match status" value="1"/>
</dbReference>
<evidence type="ECO:0000256" key="10">
    <source>
        <dbReference type="PROSITE-ProRule" id="PRU10141"/>
    </source>
</evidence>
<keyword evidence="5 10" id="KW-0547">Nucleotide-binding</keyword>
<feature type="domain" description="Protein kinase" evidence="13">
    <location>
        <begin position="13"/>
        <end position="284"/>
    </location>
</feature>
<dbReference type="Proteomes" id="UP000664617">
    <property type="component" value="Unassembled WGS sequence"/>
</dbReference>
<comment type="catalytic activity">
    <reaction evidence="8">
        <text>L-threonyl-[protein] + ATP = O-phospho-L-threonyl-[protein] + ADP + H(+)</text>
        <dbReference type="Rhea" id="RHEA:46608"/>
        <dbReference type="Rhea" id="RHEA-COMP:11060"/>
        <dbReference type="Rhea" id="RHEA-COMP:11605"/>
        <dbReference type="ChEBI" id="CHEBI:15378"/>
        <dbReference type="ChEBI" id="CHEBI:30013"/>
        <dbReference type="ChEBI" id="CHEBI:30616"/>
        <dbReference type="ChEBI" id="CHEBI:61977"/>
        <dbReference type="ChEBI" id="CHEBI:456216"/>
        <dbReference type="EC" id="2.7.11.1"/>
    </reaction>
</comment>
<dbReference type="GO" id="GO:0016301">
    <property type="term" value="F:kinase activity"/>
    <property type="evidence" value="ECO:0007669"/>
    <property type="project" value="UniProtKB-KW"/>
</dbReference>
<protein>
    <recommendedName>
        <fullName evidence="1">non-specific serine/threonine protein kinase</fullName>
        <ecNumber evidence="1">2.7.11.1</ecNumber>
    </recommendedName>
</protein>
<dbReference type="PANTHER" id="PTHR43289:SF6">
    <property type="entry name" value="SERINE_THREONINE-PROTEIN KINASE NEKL-3"/>
    <property type="match status" value="1"/>
</dbReference>
<comment type="caution">
    <text evidence="15">The sequence shown here is derived from an EMBL/GenBank/DDBJ whole genome shotgun (WGS) entry which is preliminary data.</text>
</comment>
<dbReference type="InterPro" id="IPR000719">
    <property type="entry name" value="Prot_kinase_dom"/>
</dbReference>
<evidence type="ECO:0000313" key="15">
    <source>
        <dbReference type="EMBL" id="MBO0608221.1"/>
    </source>
</evidence>
<evidence type="ECO:0000256" key="9">
    <source>
        <dbReference type="ARBA" id="ARBA00048679"/>
    </source>
</evidence>
<keyword evidence="6 15" id="KW-0418">Kinase</keyword>
<dbReference type="InterPro" id="IPR017441">
    <property type="entry name" value="Protein_kinase_ATP_BS"/>
</dbReference>
<evidence type="ECO:0000256" key="4">
    <source>
        <dbReference type="ARBA" id="ARBA00022737"/>
    </source>
</evidence>
<sequence>MVDNTPRVLAGRYEVGELVGRGGMAEVHVGHDTRLGRTVAIKVLRSDLADDPSFLARFRREAQSAAALNHPAIVAVYDTGEDRAKDGNGKEVTVPFIVMEFVEGHTVRDILTDGSAVPIEEAVEITTGVLSALEYSHRAGIVHRDIKPANVMITPTGAVKVMDFGIARAMADSAATMTQTNAVIGTAQYLSPEQARGETVDSRSDLYSTGCLLFELLTGRPPFQGDSPVAVAYQHVGQEPQRPSEIAVDVPEVLDRITLKALTKDRDHRYGTAAEFRADLEAALRGGQVSAPMVGAMAMGAQTTQMMSPPFGTQQMSPVGYGTQQWGGPPTAGQPPVQTPGQGYPTGPMGPGGRQDNETDNKKTLIWTLIAIAIAAVAAILIAIAVNNNGQQPEEPTTATVPEIQAGMSYDEACSAVESASLACGREIDEESEQEAGTTTGETSPAAGETVDEGETVTIFVSGAPGEVSVPNVAGKTQDQVRADLEAVGLELGETPTENSTQYEAGQATRSEPAGGSTVTEGDTITVWFASGTVTLPDMKGWSEDQVEAKLAELNLNSDRRTEQTDAVPEGTISKTEPGPGDISADTRVTYYVALPVAKTQIPESILGMTLEDAIEACGGVQVNCSEDNVVYEDNDQYEPGTVFNTDPAPGLEVDTGAQVTLYVVSEEASGDPSGGATGGGILPGGDG</sequence>
<organism evidence="15 16">
    <name type="scientific">Myceligenerans salitolerans</name>
    <dbReference type="NCBI Taxonomy" id="1230528"/>
    <lineage>
        <taxon>Bacteria</taxon>
        <taxon>Bacillati</taxon>
        <taxon>Actinomycetota</taxon>
        <taxon>Actinomycetes</taxon>
        <taxon>Micrococcales</taxon>
        <taxon>Promicromonosporaceae</taxon>
        <taxon>Myceligenerans</taxon>
    </lineage>
</organism>
<dbReference type="InterPro" id="IPR008271">
    <property type="entry name" value="Ser/Thr_kinase_AS"/>
</dbReference>
<dbReference type="PROSITE" id="PS51178">
    <property type="entry name" value="PASTA"/>
    <property type="match status" value="4"/>
</dbReference>
<evidence type="ECO:0000259" key="14">
    <source>
        <dbReference type="PROSITE" id="PS51178"/>
    </source>
</evidence>
<feature type="region of interest" description="Disordered" evidence="11">
    <location>
        <begin position="327"/>
        <end position="357"/>
    </location>
</feature>
<evidence type="ECO:0000256" key="2">
    <source>
        <dbReference type="ARBA" id="ARBA00022527"/>
    </source>
</evidence>
<feature type="domain" description="PASTA" evidence="14">
    <location>
        <begin position="463"/>
        <end position="531"/>
    </location>
</feature>
<feature type="region of interest" description="Disordered" evidence="11">
    <location>
        <begin position="667"/>
        <end position="688"/>
    </location>
</feature>
<evidence type="ECO:0000256" key="3">
    <source>
        <dbReference type="ARBA" id="ARBA00022679"/>
    </source>
</evidence>
<dbReference type="PROSITE" id="PS50011">
    <property type="entry name" value="PROTEIN_KINASE_DOM"/>
    <property type="match status" value="1"/>
</dbReference>
<feature type="region of interest" description="Disordered" evidence="11">
    <location>
        <begin position="495"/>
        <end position="520"/>
    </location>
</feature>
<evidence type="ECO:0000256" key="5">
    <source>
        <dbReference type="ARBA" id="ARBA00022741"/>
    </source>
</evidence>
<dbReference type="Gene3D" id="1.10.510.10">
    <property type="entry name" value="Transferase(Phosphotransferase) domain 1"/>
    <property type="match status" value="1"/>
</dbReference>
<reference evidence="16" key="2">
    <citation type="submission" date="2023-07" db="EMBL/GenBank/DDBJ databases">
        <title>Myceligenerans salitolerans sp. nov., a halotolerant actinomycete isolated from a salt lake in Xinjiang, China.</title>
        <authorList>
            <person name="Guan T."/>
        </authorList>
    </citation>
    <scope>NUCLEOTIDE SEQUENCE [LARGE SCALE GENOMIC DNA]</scope>
    <source>
        <strain evidence="16">XHU 5031</strain>
    </source>
</reference>
<evidence type="ECO:0000256" key="11">
    <source>
        <dbReference type="SAM" id="MobiDB-lite"/>
    </source>
</evidence>
<dbReference type="Pfam" id="PF03793">
    <property type="entry name" value="PASTA"/>
    <property type="match status" value="4"/>
</dbReference>
<keyword evidence="7 10" id="KW-0067">ATP-binding</keyword>
<evidence type="ECO:0000256" key="7">
    <source>
        <dbReference type="ARBA" id="ARBA00022840"/>
    </source>
</evidence>
<dbReference type="EC" id="2.7.11.1" evidence="1"/>
<evidence type="ECO:0000256" key="6">
    <source>
        <dbReference type="ARBA" id="ARBA00022777"/>
    </source>
</evidence>
<keyword evidence="3" id="KW-0808">Transferase</keyword>
<feature type="region of interest" description="Disordered" evidence="11">
    <location>
        <begin position="428"/>
        <end position="450"/>
    </location>
</feature>
<keyword evidence="12" id="KW-0472">Membrane</keyword>
<dbReference type="EMBL" id="JAFMPK010000024">
    <property type="protein sequence ID" value="MBO0608221.1"/>
    <property type="molecule type" value="Genomic_DNA"/>
</dbReference>
<dbReference type="RefSeq" id="WP_207274209.1">
    <property type="nucleotide sequence ID" value="NZ_JAFMPK010000024.1"/>
</dbReference>
<dbReference type="InterPro" id="IPR005543">
    <property type="entry name" value="PASTA_dom"/>
</dbReference>
<keyword evidence="12" id="KW-0812">Transmembrane</keyword>
<feature type="compositionally biased region" description="Polar residues" evidence="11">
    <location>
        <begin position="496"/>
        <end position="510"/>
    </location>
</feature>